<dbReference type="Proteomes" id="UP001432322">
    <property type="component" value="Unassembled WGS sequence"/>
</dbReference>
<accession>A0AAV5WR87</accession>
<keyword evidence="2" id="KW-1133">Transmembrane helix</keyword>
<evidence type="ECO:0000256" key="2">
    <source>
        <dbReference type="SAM" id="Phobius"/>
    </source>
</evidence>
<dbReference type="EMBL" id="BTSY01000006">
    <property type="protein sequence ID" value="GMT33587.1"/>
    <property type="molecule type" value="Genomic_DNA"/>
</dbReference>
<evidence type="ECO:0000313" key="3">
    <source>
        <dbReference type="EMBL" id="GMT33587.1"/>
    </source>
</evidence>
<organism evidence="3 4">
    <name type="scientific">Pristionchus fissidentatus</name>
    <dbReference type="NCBI Taxonomy" id="1538716"/>
    <lineage>
        <taxon>Eukaryota</taxon>
        <taxon>Metazoa</taxon>
        <taxon>Ecdysozoa</taxon>
        <taxon>Nematoda</taxon>
        <taxon>Chromadorea</taxon>
        <taxon>Rhabditida</taxon>
        <taxon>Rhabditina</taxon>
        <taxon>Diplogasteromorpha</taxon>
        <taxon>Diplogasteroidea</taxon>
        <taxon>Neodiplogasteridae</taxon>
        <taxon>Pristionchus</taxon>
    </lineage>
</organism>
<sequence length="209" mass="22539">MPLIVDDGPCETYYAMQSSSLESSKTESVEEKLDDTQIGLIVFLVIFFVFTSLTSGLLVCLTKIWCCKGEQRTIISTGGEKMSEKRRSDLNSQEDDSDSESSSGRHTPRGLLTTRVMDFVQRSFRDRSTSKVHDRKKSASPAYAPAVSVTDSDGVVIGVRTTSISAPSPTGVPSLGVYDGSECAPCSSRPRHSLVLPPTGSTPPPIVDV</sequence>
<evidence type="ECO:0000256" key="1">
    <source>
        <dbReference type="SAM" id="MobiDB-lite"/>
    </source>
</evidence>
<protein>
    <submittedName>
        <fullName evidence="3">Uncharacterized protein</fullName>
    </submittedName>
</protein>
<proteinExistence type="predicted"/>
<feature type="compositionally biased region" description="Pro residues" evidence="1">
    <location>
        <begin position="200"/>
        <end position="209"/>
    </location>
</feature>
<reference evidence="3" key="1">
    <citation type="submission" date="2023-10" db="EMBL/GenBank/DDBJ databases">
        <title>Genome assembly of Pristionchus species.</title>
        <authorList>
            <person name="Yoshida K."/>
            <person name="Sommer R.J."/>
        </authorList>
    </citation>
    <scope>NUCLEOTIDE SEQUENCE</scope>
    <source>
        <strain evidence="3">RS5133</strain>
    </source>
</reference>
<comment type="caution">
    <text evidence="3">The sequence shown here is derived from an EMBL/GenBank/DDBJ whole genome shotgun (WGS) entry which is preliminary data.</text>
</comment>
<dbReference type="AlphaFoldDB" id="A0AAV5WR87"/>
<name>A0AAV5WR87_9BILA</name>
<evidence type="ECO:0000313" key="4">
    <source>
        <dbReference type="Proteomes" id="UP001432322"/>
    </source>
</evidence>
<gene>
    <name evidence="3" type="ORF">PFISCL1PPCAC_24884</name>
</gene>
<feature type="region of interest" description="Disordered" evidence="1">
    <location>
        <begin position="78"/>
        <end position="112"/>
    </location>
</feature>
<keyword evidence="2" id="KW-0472">Membrane</keyword>
<feature type="transmembrane region" description="Helical" evidence="2">
    <location>
        <begin position="38"/>
        <end position="62"/>
    </location>
</feature>
<feature type="region of interest" description="Disordered" evidence="1">
    <location>
        <begin position="188"/>
        <end position="209"/>
    </location>
</feature>
<keyword evidence="2" id="KW-0812">Transmembrane</keyword>
<keyword evidence="4" id="KW-1185">Reference proteome</keyword>